<evidence type="ECO:0000256" key="5">
    <source>
        <dbReference type="SAM" id="Phobius"/>
    </source>
</evidence>
<feature type="transmembrane region" description="Helical" evidence="5">
    <location>
        <begin position="402"/>
        <end position="423"/>
    </location>
</feature>
<feature type="transmembrane region" description="Helical" evidence="5">
    <location>
        <begin position="38"/>
        <end position="59"/>
    </location>
</feature>
<feature type="transmembrane region" description="Helical" evidence="5">
    <location>
        <begin position="307"/>
        <end position="325"/>
    </location>
</feature>
<keyword evidence="7" id="KW-1185">Reference proteome</keyword>
<feature type="transmembrane region" description="Helical" evidence="5">
    <location>
        <begin position="166"/>
        <end position="183"/>
    </location>
</feature>
<feature type="transmembrane region" description="Helical" evidence="5">
    <location>
        <begin position="79"/>
        <end position="98"/>
    </location>
</feature>
<feature type="transmembrane region" description="Helical" evidence="5">
    <location>
        <begin position="277"/>
        <end position="295"/>
    </location>
</feature>
<dbReference type="EnsemblMetazoa" id="XM_029488619.1">
    <property type="protein sequence ID" value="XP_029344479.1"/>
    <property type="gene ID" value="LOC100572677"/>
</dbReference>
<name>A0A8R2H951_ACYPI</name>
<accession>A0A8R2H951</accession>
<evidence type="ECO:0000256" key="1">
    <source>
        <dbReference type="ARBA" id="ARBA00004141"/>
    </source>
</evidence>
<proteinExistence type="predicted"/>
<dbReference type="EnsemblMetazoa" id="XM_029488620.1">
    <property type="protein sequence ID" value="XP_029344480.1"/>
    <property type="gene ID" value="LOC100572677"/>
</dbReference>
<keyword evidence="4 5" id="KW-0472">Membrane</keyword>
<dbReference type="InterPro" id="IPR050382">
    <property type="entry name" value="MFS_Na/Anion_cotransporter"/>
</dbReference>
<evidence type="ECO:0000313" key="6">
    <source>
        <dbReference type="EnsemblMetazoa" id="XP_016664267.1"/>
    </source>
</evidence>
<dbReference type="OrthoDB" id="6628757at2759"/>
<reference evidence="6" key="2">
    <citation type="submission" date="2022-06" db="UniProtKB">
        <authorList>
            <consortium name="EnsemblMetazoa"/>
        </authorList>
    </citation>
    <scope>IDENTIFICATION</scope>
</reference>
<dbReference type="EnsemblMetazoa" id="XM_016808774.2">
    <property type="protein sequence ID" value="XP_016664263.1"/>
    <property type="gene ID" value="LOC100572677"/>
</dbReference>
<dbReference type="RefSeq" id="XP_016664263.1">
    <property type="nucleotide sequence ID" value="XM_016808774.1"/>
</dbReference>
<dbReference type="PANTHER" id="PTHR11662">
    <property type="entry name" value="SOLUTE CARRIER FAMILY 17"/>
    <property type="match status" value="1"/>
</dbReference>
<sequence length="453" mass="52719">MEFEDIATSRLICPPQIQPPDQTSSRFIDRFIRVKTRYWNRGFLIVFLTFIGLTIQWFQNRSLVTSLVWSREIVEHVDFIYFGWIIGYILGGTLATIYPADKVFGVSFIISSTLHSIEDMKKSNGILHIFSLFCIGITMTIGISAFHRIYTFWVPLNKQSLRHVPIVLWTIVYTDIIQIYYEFNDMQKVLGIVGNRWFIIWLIVVSGDRSQSRYSGTNVVSLRRPTISGIPWKSFCTSMPVIALVLSYMCSANLYILHRSYYDSYEYLYPLIYDQSLSRHTTILLFLTFVLIELIPKITGCSSITNVRKIFSCLYFLSMGVIYYMEAFPDNIFLFLDNKIFVYLIYNFMPYFSLFGFEINHLDIAPQYSSVLFGILMTTYHITWLFSTSILKNILIFEELSHVQLCILRVVISLAVAVFYAIFASAELQPWAVDKPVKENQRNIQEEVNLMAV</sequence>
<dbReference type="GO" id="GO:0016020">
    <property type="term" value="C:membrane"/>
    <property type="evidence" value="ECO:0007669"/>
    <property type="project" value="UniProtKB-SubCell"/>
</dbReference>
<comment type="subcellular location">
    <subcellularLocation>
        <location evidence="1">Membrane</location>
        <topology evidence="1">Multi-pass membrane protein</topology>
    </subcellularLocation>
</comment>
<dbReference type="AlphaFoldDB" id="A0A8R2H951"/>
<feature type="transmembrane region" description="Helical" evidence="5">
    <location>
        <begin position="340"/>
        <end position="359"/>
    </location>
</feature>
<protein>
    <submittedName>
        <fullName evidence="6">Uncharacterized protein</fullName>
    </submittedName>
</protein>
<dbReference type="RefSeq" id="XP_016664267.1">
    <property type="nucleotide sequence ID" value="XM_016808778.1"/>
</dbReference>
<reference evidence="7" key="1">
    <citation type="submission" date="2010-06" db="EMBL/GenBank/DDBJ databases">
        <authorList>
            <person name="Jiang H."/>
            <person name="Abraham K."/>
            <person name="Ali S."/>
            <person name="Alsbrooks S.L."/>
            <person name="Anim B.N."/>
            <person name="Anosike U.S."/>
            <person name="Attaway T."/>
            <person name="Bandaranaike D.P."/>
            <person name="Battles P.K."/>
            <person name="Bell S.N."/>
            <person name="Bell A.V."/>
            <person name="Beltran B."/>
            <person name="Bickham C."/>
            <person name="Bustamante Y."/>
            <person name="Caleb T."/>
            <person name="Canada A."/>
            <person name="Cardenas V."/>
            <person name="Carter K."/>
            <person name="Chacko J."/>
            <person name="Chandrabose M.N."/>
            <person name="Chavez D."/>
            <person name="Chavez A."/>
            <person name="Chen L."/>
            <person name="Chu H.-S."/>
            <person name="Claassen K.J."/>
            <person name="Cockrell R."/>
            <person name="Collins M."/>
            <person name="Cooper J.A."/>
            <person name="Cree A."/>
            <person name="Curry S.M."/>
            <person name="Da Y."/>
            <person name="Dao M.D."/>
            <person name="Das B."/>
            <person name="Davila M.-L."/>
            <person name="Davy-Carroll L."/>
            <person name="Denson S."/>
            <person name="Dinh H."/>
            <person name="Ebong V.E."/>
            <person name="Edwards J.R."/>
            <person name="Egan A."/>
            <person name="El-Daye J."/>
            <person name="Escobedo L."/>
            <person name="Fernandez S."/>
            <person name="Fernando P.R."/>
            <person name="Flagg N."/>
            <person name="Forbes L.D."/>
            <person name="Fowler R.G."/>
            <person name="Fu Q."/>
            <person name="Gabisi R.A."/>
            <person name="Ganer J."/>
            <person name="Garbino Pronczuk A."/>
            <person name="Garcia R.M."/>
            <person name="Garner T."/>
            <person name="Garrett T.E."/>
            <person name="Gonzalez D.A."/>
            <person name="Hamid H."/>
            <person name="Hawkins E.S."/>
            <person name="Hirani K."/>
            <person name="Hogues M.E."/>
            <person name="Hollins B."/>
            <person name="Hsiao C.-H."/>
            <person name="Jabil R."/>
            <person name="James M.L."/>
            <person name="Jhangiani S.N."/>
            <person name="Johnson B."/>
            <person name="Johnson Q."/>
            <person name="Joshi V."/>
            <person name="Kalu J.B."/>
            <person name="Kam C."/>
            <person name="Kashfia A."/>
            <person name="Keebler J."/>
            <person name="Kisamo H."/>
            <person name="Kovar C.L."/>
            <person name="Lago L.A."/>
            <person name="Lai C.-Y."/>
            <person name="Laidlaw J."/>
            <person name="Lara F."/>
            <person name="Le T.-K."/>
            <person name="Lee S.L."/>
            <person name="Legall F.H."/>
            <person name="Lemon S.J."/>
            <person name="Lewis L.R."/>
            <person name="Li B."/>
            <person name="Liu Y."/>
            <person name="Liu Y.-S."/>
            <person name="Lopez J."/>
            <person name="Lozado R.J."/>
            <person name="Lu J."/>
            <person name="Madu R.C."/>
            <person name="Maheshwari M."/>
            <person name="Maheshwari R."/>
            <person name="Malloy K."/>
            <person name="Martinez E."/>
            <person name="Mathew T."/>
            <person name="Mercado I.C."/>
            <person name="Mercado C."/>
            <person name="Meyer B."/>
            <person name="Montgomery K."/>
            <person name="Morgan M.B."/>
            <person name="Munidasa M."/>
            <person name="Nazareth L.V."/>
            <person name="Nelson J."/>
            <person name="Ng B.M."/>
            <person name="Nguyen N.B."/>
            <person name="Nguyen P.Q."/>
            <person name="Nguyen T."/>
            <person name="Obregon M."/>
            <person name="Okwuonu G.O."/>
            <person name="Onwere C.G."/>
            <person name="Orozco G."/>
            <person name="Parra A."/>
            <person name="Patel S."/>
            <person name="Patil S."/>
            <person name="Perez A."/>
            <person name="Perez Y."/>
            <person name="Pham C."/>
            <person name="Primus E.L."/>
            <person name="Pu L.-L."/>
            <person name="Puazo M."/>
            <person name="Qin X."/>
            <person name="Quiroz J.B."/>
            <person name="Reese J."/>
            <person name="Richards S."/>
            <person name="Rives C.M."/>
            <person name="Robberts R."/>
            <person name="Ruiz S.J."/>
            <person name="Ruiz M.J."/>
            <person name="Santibanez J."/>
            <person name="Schneider B.W."/>
            <person name="Sisson I."/>
            <person name="Smith M."/>
            <person name="Sodergren E."/>
            <person name="Song X.-Z."/>
            <person name="Song B.B."/>
            <person name="Summersgill H."/>
            <person name="Thelus R."/>
            <person name="Thornton R.D."/>
            <person name="Trejos Z.Y."/>
            <person name="Usmani K."/>
            <person name="Vattathil S."/>
            <person name="Villasana D."/>
            <person name="Walker D.L."/>
            <person name="Wang S."/>
            <person name="Wang K."/>
            <person name="White C.S."/>
            <person name="Williams A.C."/>
            <person name="Williamson J."/>
            <person name="Wilson K."/>
            <person name="Woghiren I.O."/>
            <person name="Woodworth J.R."/>
            <person name="Worley K.C."/>
            <person name="Wright R.A."/>
            <person name="Wu W."/>
            <person name="Young L."/>
            <person name="Zhang L."/>
            <person name="Zhang J."/>
            <person name="Zhu Y."/>
            <person name="Muzny D.M."/>
            <person name="Weinstock G."/>
            <person name="Gibbs R.A."/>
        </authorList>
    </citation>
    <scope>NUCLEOTIDE SEQUENCE [LARGE SCALE GENOMIC DNA]</scope>
    <source>
        <strain evidence="7">LSR1</strain>
    </source>
</reference>
<organism evidence="6 7">
    <name type="scientific">Acyrthosiphon pisum</name>
    <name type="common">Pea aphid</name>
    <dbReference type="NCBI Taxonomy" id="7029"/>
    <lineage>
        <taxon>Eukaryota</taxon>
        <taxon>Metazoa</taxon>
        <taxon>Ecdysozoa</taxon>
        <taxon>Arthropoda</taxon>
        <taxon>Hexapoda</taxon>
        <taxon>Insecta</taxon>
        <taxon>Pterygota</taxon>
        <taxon>Neoptera</taxon>
        <taxon>Paraneoptera</taxon>
        <taxon>Hemiptera</taxon>
        <taxon>Sternorrhyncha</taxon>
        <taxon>Aphidomorpha</taxon>
        <taxon>Aphidoidea</taxon>
        <taxon>Aphididae</taxon>
        <taxon>Macrosiphini</taxon>
        <taxon>Acyrthosiphon</taxon>
    </lineage>
</organism>
<dbReference type="Proteomes" id="UP000007819">
    <property type="component" value="Chromosome A1"/>
</dbReference>
<dbReference type="EnsemblMetazoa" id="XM_029488621.1">
    <property type="protein sequence ID" value="XP_029344481.1"/>
    <property type="gene ID" value="LOC100572677"/>
</dbReference>
<dbReference type="GeneID" id="100572677"/>
<dbReference type="InterPro" id="IPR036259">
    <property type="entry name" value="MFS_trans_sf"/>
</dbReference>
<dbReference type="SUPFAM" id="SSF103473">
    <property type="entry name" value="MFS general substrate transporter"/>
    <property type="match status" value="1"/>
</dbReference>
<feature type="transmembrane region" description="Helical" evidence="5">
    <location>
        <begin position="371"/>
        <end position="390"/>
    </location>
</feature>
<dbReference type="PANTHER" id="PTHR11662:SF399">
    <property type="entry name" value="FI19708P1-RELATED"/>
    <property type="match status" value="1"/>
</dbReference>
<keyword evidence="3 5" id="KW-1133">Transmembrane helix</keyword>
<dbReference type="EnsemblMetazoa" id="XM_016808778.2">
    <property type="protein sequence ID" value="XP_016664267.1"/>
    <property type="gene ID" value="LOC100572677"/>
</dbReference>
<feature type="transmembrane region" description="Helical" evidence="5">
    <location>
        <begin position="126"/>
        <end position="146"/>
    </location>
</feature>
<evidence type="ECO:0000313" key="7">
    <source>
        <dbReference type="Proteomes" id="UP000007819"/>
    </source>
</evidence>
<evidence type="ECO:0000256" key="2">
    <source>
        <dbReference type="ARBA" id="ARBA00022692"/>
    </source>
</evidence>
<feature type="transmembrane region" description="Helical" evidence="5">
    <location>
        <begin position="232"/>
        <end position="257"/>
    </location>
</feature>
<evidence type="ECO:0000256" key="3">
    <source>
        <dbReference type="ARBA" id="ARBA00022989"/>
    </source>
</evidence>
<dbReference type="KEGG" id="api:100572677"/>
<keyword evidence="2 5" id="KW-0812">Transmembrane</keyword>
<evidence type="ECO:0000256" key="4">
    <source>
        <dbReference type="ARBA" id="ARBA00023136"/>
    </source>
</evidence>